<dbReference type="STRING" id="145388.A0A0D2MSS8"/>
<dbReference type="SUPFAM" id="SSF52343">
    <property type="entry name" value="Ferredoxin reductase-like, C-terminal NADP-linked domain"/>
    <property type="match status" value="1"/>
</dbReference>
<accession>A0A0D2MSS8</accession>
<dbReference type="InterPro" id="IPR012349">
    <property type="entry name" value="Split_barrel_FMN-bd"/>
</dbReference>
<dbReference type="PANTHER" id="PTHR42815:SF2">
    <property type="entry name" value="FAD-BINDING, PUTATIVE (AFU_ORTHOLOGUE AFUA_6G07600)-RELATED"/>
    <property type="match status" value="1"/>
</dbReference>
<dbReference type="PROSITE" id="PS51384">
    <property type="entry name" value="FAD_FR"/>
    <property type="match status" value="1"/>
</dbReference>
<dbReference type="InterPro" id="IPR001433">
    <property type="entry name" value="OxRdtase_FAD/NAD-bd"/>
</dbReference>
<keyword evidence="4" id="KW-1185">Reference proteome</keyword>
<dbReference type="Proteomes" id="UP000054498">
    <property type="component" value="Unassembled WGS sequence"/>
</dbReference>
<dbReference type="SUPFAM" id="SSF63380">
    <property type="entry name" value="Riboflavin synthase domain-like"/>
    <property type="match status" value="1"/>
</dbReference>
<feature type="region of interest" description="Disordered" evidence="1">
    <location>
        <begin position="169"/>
        <end position="200"/>
    </location>
</feature>
<feature type="domain" description="FAD-binding FR-type" evidence="2">
    <location>
        <begin position="356"/>
        <end position="463"/>
    </location>
</feature>
<name>A0A0D2MSS8_9CHLO</name>
<dbReference type="InterPro" id="IPR039261">
    <property type="entry name" value="FNR_nucleotide-bd"/>
</dbReference>
<dbReference type="SUPFAM" id="SSF50475">
    <property type="entry name" value="FMN-binding split barrel"/>
    <property type="match status" value="2"/>
</dbReference>
<dbReference type="InterPro" id="IPR017927">
    <property type="entry name" value="FAD-bd_FR_type"/>
</dbReference>
<protein>
    <submittedName>
        <fullName evidence="3">Putative pyridoxamine 5'-phosphate oxidase</fullName>
    </submittedName>
</protein>
<evidence type="ECO:0000256" key="1">
    <source>
        <dbReference type="SAM" id="MobiDB-lite"/>
    </source>
</evidence>
<dbReference type="KEGG" id="mng:MNEG_4471"/>
<dbReference type="InterPro" id="IPR017938">
    <property type="entry name" value="Riboflavin_synthase-like_b-brl"/>
</dbReference>
<evidence type="ECO:0000313" key="3">
    <source>
        <dbReference type="EMBL" id="KIZ03487.1"/>
    </source>
</evidence>
<dbReference type="EMBL" id="KK100841">
    <property type="protein sequence ID" value="KIZ03487.1"/>
    <property type="molecule type" value="Genomic_DNA"/>
</dbReference>
<evidence type="ECO:0000313" key="4">
    <source>
        <dbReference type="Proteomes" id="UP000054498"/>
    </source>
</evidence>
<dbReference type="OrthoDB" id="436496at2759"/>
<dbReference type="Gene3D" id="2.30.110.10">
    <property type="entry name" value="Electron Transport, Fmn-binding Protein, Chain A"/>
    <property type="match status" value="2"/>
</dbReference>
<evidence type="ECO:0000259" key="2">
    <source>
        <dbReference type="PROSITE" id="PS51384"/>
    </source>
</evidence>
<feature type="compositionally biased region" description="Polar residues" evidence="1">
    <location>
        <begin position="173"/>
        <end position="184"/>
    </location>
</feature>
<dbReference type="AlphaFoldDB" id="A0A0D2MSS8"/>
<reference evidence="3 4" key="1">
    <citation type="journal article" date="2013" name="BMC Genomics">
        <title>Reconstruction of the lipid metabolism for the microalga Monoraphidium neglectum from its genome sequence reveals characteristics suitable for biofuel production.</title>
        <authorList>
            <person name="Bogen C."/>
            <person name="Al-Dilaimi A."/>
            <person name="Albersmeier A."/>
            <person name="Wichmann J."/>
            <person name="Grundmann M."/>
            <person name="Rupp O."/>
            <person name="Lauersen K.J."/>
            <person name="Blifernez-Klassen O."/>
            <person name="Kalinowski J."/>
            <person name="Goesmann A."/>
            <person name="Mussgnug J.H."/>
            <person name="Kruse O."/>
        </authorList>
    </citation>
    <scope>NUCLEOTIDE SEQUENCE [LARGE SCALE GENOMIC DNA]</scope>
    <source>
        <strain evidence="3 4">SAG 48.87</strain>
    </source>
</reference>
<dbReference type="GO" id="GO:0016491">
    <property type="term" value="F:oxidoreductase activity"/>
    <property type="evidence" value="ECO:0007669"/>
    <property type="project" value="InterPro"/>
</dbReference>
<gene>
    <name evidence="3" type="ORF">MNEG_4471</name>
</gene>
<dbReference type="GeneID" id="25737348"/>
<feature type="region of interest" description="Disordered" evidence="1">
    <location>
        <begin position="522"/>
        <end position="542"/>
    </location>
</feature>
<organism evidence="3 4">
    <name type="scientific">Monoraphidium neglectum</name>
    <dbReference type="NCBI Taxonomy" id="145388"/>
    <lineage>
        <taxon>Eukaryota</taxon>
        <taxon>Viridiplantae</taxon>
        <taxon>Chlorophyta</taxon>
        <taxon>core chlorophytes</taxon>
        <taxon>Chlorophyceae</taxon>
        <taxon>CS clade</taxon>
        <taxon>Sphaeropleales</taxon>
        <taxon>Selenastraceae</taxon>
        <taxon>Monoraphidium</taxon>
    </lineage>
</organism>
<dbReference type="Pfam" id="PF00175">
    <property type="entry name" value="NAD_binding_1"/>
    <property type="match status" value="2"/>
</dbReference>
<dbReference type="PANTHER" id="PTHR42815">
    <property type="entry name" value="FAD-BINDING, PUTATIVE (AFU_ORTHOLOGUE AFUA_6G07600)-RELATED"/>
    <property type="match status" value="1"/>
</dbReference>
<dbReference type="Gene3D" id="2.40.30.10">
    <property type="entry name" value="Translation factors"/>
    <property type="match status" value="1"/>
</dbReference>
<dbReference type="RefSeq" id="XP_013902506.1">
    <property type="nucleotide sequence ID" value="XM_014047052.1"/>
</dbReference>
<dbReference type="InterPro" id="IPR011576">
    <property type="entry name" value="Pyridox_Oxase_N"/>
</dbReference>
<dbReference type="Gene3D" id="3.40.50.80">
    <property type="entry name" value="Nucleotide-binding domain of ferredoxin-NADP reductase (FNR) module"/>
    <property type="match status" value="1"/>
</dbReference>
<sequence length="617" mass="64971">MPEVPAIDADTLSPFHWGEQHVQRRAAVRDRAEDVGRRFIRPYMPDQHREFYAELMLFFVGSVDAEGRPWASALFGRPGFVSAPDPHHIVIAPGSRGAADPANLAVGSKVGALGLQLHTRRRNRVNGTVVAATPEGGLLLQVDQSFGNCPKYIQTRDITLDEDRLAAHHAASTDAQLTAPGSPSQQQQQQQQQRGVGALGPRQRALIAGADTFLLATCLPPGREEGDGTAGPAHTAATGCDVSHRGGPSGFVEIDEAGLLLTWPDYVGNNFFNSLGNIAANPASGLLFIDWLTGDTLQVAGEAVVDYEATSLPGAQRTVNFQVREWVHIPAALPIRPAPVIERSPYNPRLLAGAGPAPEPVRLVRVALEAEGIKTYEFEAPPSMRYSPGQFASFDFTVDQGGGTRSVINRTWTISSHPEETAASGRFSITVKRAGLVSSLLFDSATPGDAVAFRGVGGSFTPVTNSTRPALLVAGGIGITPLRVMFKQLLSEGRAATLLYSVRSPQEAAFLQELTELAQTQAGAADAGADAGGGAEDKRKPPSAAVVATVTGSANGAWGGRRGRIDEALVQEVAGGGGLAGWEVYMCGPEAFMAAVEGVLVGCGAEAAHIHTESFSF</sequence>
<proteinExistence type="predicted"/>
<dbReference type="Pfam" id="PF01243">
    <property type="entry name" value="PNPOx_N"/>
    <property type="match status" value="1"/>
</dbReference>